<dbReference type="Proteomes" id="UP000324832">
    <property type="component" value="Unassembled WGS sequence"/>
</dbReference>
<evidence type="ECO:0000256" key="7">
    <source>
        <dbReference type="PIRSR" id="PIRSR000862-1"/>
    </source>
</evidence>
<evidence type="ECO:0000256" key="5">
    <source>
        <dbReference type="ARBA" id="ARBA00023098"/>
    </source>
</evidence>
<evidence type="ECO:0000313" key="10">
    <source>
        <dbReference type="EMBL" id="VVC90150.1"/>
    </source>
</evidence>
<evidence type="ECO:0000256" key="8">
    <source>
        <dbReference type="SAM" id="SignalP"/>
    </source>
</evidence>
<keyword evidence="2 8" id="KW-0732">Signal</keyword>
<name>A0A5E4PYX3_9NEOP</name>
<evidence type="ECO:0000256" key="6">
    <source>
        <dbReference type="ARBA" id="ARBA00023180"/>
    </source>
</evidence>
<evidence type="ECO:0000256" key="1">
    <source>
        <dbReference type="ARBA" id="ARBA00010701"/>
    </source>
</evidence>
<keyword evidence="11" id="KW-1185">Reference proteome</keyword>
<keyword evidence="4" id="KW-0442">Lipid degradation</keyword>
<accession>A0A5E4PYX3</accession>
<dbReference type="AlphaFoldDB" id="A0A5E4PYX3"/>
<feature type="signal peptide" evidence="8">
    <location>
        <begin position="1"/>
        <end position="22"/>
    </location>
</feature>
<protein>
    <recommendedName>
        <fullName evidence="9">Partial AB-hydrolase lipase domain-containing protein</fullName>
    </recommendedName>
</protein>
<sequence>MGAYIMLAVLVTVCLFVRSVEVLDMSNATVSQLIKSAGYPVEKYRVVTSDKYILQVHRIPAGRRVARKSGATPKGKKAVLLVHGLMGSSSDFLIMGPNKSLAYILADAGYDVWLGSLRGTLNTGHVYRDRTDPKFWDYSFHEHGTYDLPAIIDNVLNITNLPRLILVGYSMGGTSSFVMFSEKPEYNDKIIAFVGLAPAVYLANHKAIVKYYVEDLKITKIMQYQATYISSIWRQLISWIASNFCYVKSPQENLCFRISARLMGEDQEQTVMEIMALLISRLQPASWKQFEHYGKVSLTDVFTSWEDGLDGAIRPYNLSNVRVPVTLIYGLNDQLVEKSQIQRLAKELDANGVLEEIRPSCAWHKFNHVDFVTAKDLGEMVNKPLVGIINKLFNKYD</sequence>
<dbReference type="PANTHER" id="PTHR11005">
    <property type="entry name" value="LYSOSOMAL ACID LIPASE-RELATED"/>
    <property type="match status" value="1"/>
</dbReference>
<dbReference type="InterPro" id="IPR025483">
    <property type="entry name" value="Lipase_euk"/>
</dbReference>
<keyword evidence="6" id="KW-0325">Glycoprotein</keyword>
<feature type="non-terminal residue" evidence="10">
    <location>
        <position position="397"/>
    </location>
</feature>
<feature type="active site" description="Nucleophile" evidence="7">
    <location>
        <position position="170"/>
    </location>
</feature>
<dbReference type="FunFam" id="3.40.50.1820:FF:000057">
    <property type="entry name" value="Lipase"/>
    <property type="match status" value="1"/>
</dbReference>
<organism evidence="10 11">
    <name type="scientific">Leptidea sinapis</name>
    <dbReference type="NCBI Taxonomy" id="189913"/>
    <lineage>
        <taxon>Eukaryota</taxon>
        <taxon>Metazoa</taxon>
        <taxon>Ecdysozoa</taxon>
        <taxon>Arthropoda</taxon>
        <taxon>Hexapoda</taxon>
        <taxon>Insecta</taxon>
        <taxon>Pterygota</taxon>
        <taxon>Neoptera</taxon>
        <taxon>Endopterygota</taxon>
        <taxon>Lepidoptera</taxon>
        <taxon>Glossata</taxon>
        <taxon>Ditrysia</taxon>
        <taxon>Papilionoidea</taxon>
        <taxon>Pieridae</taxon>
        <taxon>Dismorphiinae</taxon>
        <taxon>Leptidea</taxon>
    </lineage>
</organism>
<proteinExistence type="inferred from homology"/>
<keyword evidence="5" id="KW-0443">Lipid metabolism</keyword>
<evidence type="ECO:0000256" key="4">
    <source>
        <dbReference type="ARBA" id="ARBA00022963"/>
    </source>
</evidence>
<evidence type="ECO:0000256" key="3">
    <source>
        <dbReference type="ARBA" id="ARBA00022801"/>
    </source>
</evidence>
<feature type="chain" id="PRO_5023115886" description="Partial AB-hydrolase lipase domain-containing protein" evidence="8">
    <location>
        <begin position="23"/>
        <end position="397"/>
    </location>
</feature>
<dbReference type="Pfam" id="PF04083">
    <property type="entry name" value="Abhydro_lipase"/>
    <property type="match status" value="1"/>
</dbReference>
<dbReference type="SUPFAM" id="SSF53474">
    <property type="entry name" value="alpha/beta-Hydrolases"/>
    <property type="match status" value="1"/>
</dbReference>
<keyword evidence="3" id="KW-0378">Hydrolase</keyword>
<dbReference type="Gene3D" id="3.40.50.1820">
    <property type="entry name" value="alpha/beta hydrolase"/>
    <property type="match status" value="1"/>
</dbReference>
<evidence type="ECO:0000259" key="9">
    <source>
        <dbReference type="Pfam" id="PF04083"/>
    </source>
</evidence>
<gene>
    <name evidence="10" type="ORF">LSINAPIS_LOCUS3129</name>
</gene>
<reference evidence="10 11" key="1">
    <citation type="submission" date="2017-07" db="EMBL/GenBank/DDBJ databases">
        <authorList>
            <person name="Talla V."/>
            <person name="Backstrom N."/>
        </authorList>
    </citation>
    <scope>NUCLEOTIDE SEQUENCE [LARGE SCALE GENOMIC DNA]</scope>
</reference>
<dbReference type="EMBL" id="FZQP02000726">
    <property type="protein sequence ID" value="VVC90150.1"/>
    <property type="molecule type" value="Genomic_DNA"/>
</dbReference>
<dbReference type="GO" id="GO:0016042">
    <property type="term" value="P:lipid catabolic process"/>
    <property type="evidence" value="ECO:0007669"/>
    <property type="project" value="UniProtKB-KW"/>
</dbReference>
<comment type="similarity">
    <text evidence="1">Belongs to the AB hydrolase superfamily. Lipase family.</text>
</comment>
<dbReference type="InterPro" id="IPR029058">
    <property type="entry name" value="AB_hydrolase_fold"/>
</dbReference>
<feature type="domain" description="Partial AB-hydrolase lipase" evidence="9">
    <location>
        <begin position="30"/>
        <end position="95"/>
    </location>
</feature>
<feature type="active site" description="Charge relay system" evidence="7">
    <location>
        <position position="368"/>
    </location>
</feature>
<dbReference type="PIRSF" id="PIRSF000862">
    <property type="entry name" value="Steryl_ester_lip"/>
    <property type="match status" value="1"/>
</dbReference>
<evidence type="ECO:0000256" key="2">
    <source>
        <dbReference type="ARBA" id="ARBA00022729"/>
    </source>
</evidence>
<dbReference type="GO" id="GO:0016788">
    <property type="term" value="F:hydrolase activity, acting on ester bonds"/>
    <property type="evidence" value="ECO:0007669"/>
    <property type="project" value="InterPro"/>
</dbReference>
<evidence type="ECO:0000313" key="11">
    <source>
        <dbReference type="Proteomes" id="UP000324832"/>
    </source>
</evidence>
<dbReference type="InterPro" id="IPR006693">
    <property type="entry name" value="AB_hydrolase_lipase"/>
</dbReference>
<feature type="active site" description="Charge relay system" evidence="7">
    <location>
        <position position="333"/>
    </location>
</feature>